<dbReference type="InterPro" id="IPR009057">
    <property type="entry name" value="Homeodomain-like_sf"/>
</dbReference>
<keyword evidence="6" id="KW-0614">Plasmid</keyword>
<dbReference type="KEGG" id="dsc:ABOD76_01810"/>
<keyword evidence="1" id="KW-0805">Transcription regulation</keyword>
<dbReference type="Pfam" id="PF21597">
    <property type="entry name" value="TetR_C_43"/>
    <property type="match status" value="1"/>
</dbReference>
<dbReference type="GO" id="GO:0003700">
    <property type="term" value="F:DNA-binding transcription factor activity"/>
    <property type="evidence" value="ECO:0007669"/>
    <property type="project" value="TreeGrafter"/>
</dbReference>
<reference evidence="6" key="1">
    <citation type="submission" date="2024-06" db="EMBL/GenBank/DDBJ databases">
        <title>Draft Genome Sequence of Deinococcus sonorensis Type Strain KR-87, a Biofilm Producing Representative of the Genus Deinococcus.</title>
        <authorList>
            <person name="Boren L.S."/>
            <person name="Grosso R.A."/>
            <person name="Hugenberg-Cox A.N."/>
            <person name="Hill J.T.E."/>
            <person name="Albert C.M."/>
            <person name="Tuohy J.M."/>
        </authorList>
    </citation>
    <scope>NUCLEOTIDE SEQUENCE</scope>
    <source>
        <strain evidence="6">KR-87</strain>
        <plasmid evidence="6">pDson01</plasmid>
    </source>
</reference>
<dbReference type="AlphaFoldDB" id="A0AAU7U6S3"/>
<dbReference type="SUPFAM" id="SSF46689">
    <property type="entry name" value="Homeodomain-like"/>
    <property type="match status" value="1"/>
</dbReference>
<accession>A0AAU7U6S3</accession>
<dbReference type="PANTHER" id="PTHR30055">
    <property type="entry name" value="HTH-TYPE TRANSCRIPTIONAL REGULATOR RUTR"/>
    <property type="match status" value="1"/>
</dbReference>
<dbReference type="GO" id="GO:0000976">
    <property type="term" value="F:transcription cis-regulatory region binding"/>
    <property type="evidence" value="ECO:0007669"/>
    <property type="project" value="TreeGrafter"/>
</dbReference>
<dbReference type="SUPFAM" id="SSF48498">
    <property type="entry name" value="Tetracyclin repressor-like, C-terminal domain"/>
    <property type="match status" value="1"/>
</dbReference>
<keyword evidence="3" id="KW-0804">Transcription</keyword>
<dbReference type="EMBL" id="CP158297">
    <property type="protein sequence ID" value="XBV83812.1"/>
    <property type="molecule type" value="Genomic_DNA"/>
</dbReference>
<dbReference type="RefSeq" id="WP_350241571.1">
    <property type="nucleotide sequence ID" value="NZ_CP158297.1"/>
</dbReference>
<protein>
    <submittedName>
        <fullName evidence="6">TetR/AcrR family transcriptional regulator</fullName>
    </submittedName>
</protein>
<evidence type="ECO:0000256" key="4">
    <source>
        <dbReference type="PROSITE-ProRule" id="PRU00335"/>
    </source>
</evidence>
<proteinExistence type="predicted"/>
<dbReference type="InterPro" id="IPR050109">
    <property type="entry name" value="HTH-type_TetR-like_transc_reg"/>
</dbReference>
<feature type="domain" description="HTH tetR-type" evidence="5">
    <location>
        <begin position="16"/>
        <end position="75"/>
    </location>
</feature>
<dbReference type="Gene3D" id="1.10.357.10">
    <property type="entry name" value="Tetracycline Repressor, domain 2"/>
    <property type="match status" value="1"/>
</dbReference>
<evidence type="ECO:0000256" key="1">
    <source>
        <dbReference type="ARBA" id="ARBA00023015"/>
    </source>
</evidence>
<dbReference type="PROSITE" id="PS50977">
    <property type="entry name" value="HTH_TETR_2"/>
    <property type="match status" value="1"/>
</dbReference>
<feature type="DNA-binding region" description="H-T-H motif" evidence="4">
    <location>
        <begin position="38"/>
        <end position="57"/>
    </location>
</feature>
<dbReference type="PANTHER" id="PTHR30055:SF234">
    <property type="entry name" value="HTH-TYPE TRANSCRIPTIONAL REGULATOR BETI"/>
    <property type="match status" value="1"/>
</dbReference>
<keyword evidence="2 4" id="KW-0238">DNA-binding</keyword>
<name>A0AAU7U6S3_9DEIO</name>
<evidence type="ECO:0000256" key="2">
    <source>
        <dbReference type="ARBA" id="ARBA00023125"/>
    </source>
</evidence>
<evidence type="ECO:0000259" key="5">
    <source>
        <dbReference type="PROSITE" id="PS50977"/>
    </source>
</evidence>
<dbReference type="InterPro" id="IPR001647">
    <property type="entry name" value="HTH_TetR"/>
</dbReference>
<dbReference type="InterPro" id="IPR036271">
    <property type="entry name" value="Tet_transcr_reg_TetR-rel_C_sf"/>
</dbReference>
<evidence type="ECO:0000256" key="3">
    <source>
        <dbReference type="ARBA" id="ARBA00023163"/>
    </source>
</evidence>
<organism evidence="6">
    <name type="scientific">Deinococcus sonorensis KR-87</name>
    <dbReference type="NCBI Taxonomy" id="694439"/>
    <lineage>
        <taxon>Bacteria</taxon>
        <taxon>Thermotogati</taxon>
        <taxon>Deinococcota</taxon>
        <taxon>Deinococci</taxon>
        <taxon>Deinococcales</taxon>
        <taxon>Deinococcaceae</taxon>
        <taxon>Deinococcus</taxon>
    </lineage>
</organism>
<geneLocation type="plasmid" evidence="6">
    <name>pDson01</name>
</geneLocation>
<dbReference type="InterPro" id="IPR049445">
    <property type="entry name" value="TetR_SbtR-like_C"/>
</dbReference>
<sequence>MTPASAAQRKPRTDVIRNRASILETAQHHFQQHGVGTSLEAVARDAGVGPGTLYRHFPTREALLTAVLQARSATLISRRETLRQLAAPDEALRQWLGALEDYLNAYNGLPEPLMAATRASEPDNPLTYPCDQLISMTDEFLQAAQRQGSVRPEVSARDLFQATAAVAWIRGPGPADQPSLAGLRDLLAHGYYCRPPAALQ</sequence>
<evidence type="ECO:0000313" key="6">
    <source>
        <dbReference type="EMBL" id="XBV83812.1"/>
    </source>
</evidence>
<dbReference type="Pfam" id="PF00440">
    <property type="entry name" value="TetR_N"/>
    <property type="match status" value="1"/>
</dbReference>
<dbReference type="PRINTS" id="PR00455">
    <property type="entry name" value="HTHTETR"/>
</dbReference>
<gene>
    <name evidence="6" type="ORF">ABOD76_01810</name>
</gene>